<feature type="transmembrane region" description="Helical" evidence="5">
    <location>
        <begin position="137"/>
        <end position="159"/>
    </location>
</feature>
<evidence type="ECO:0000256" key="3">
    <source>
        <dbReference type="ARBA" id="ARBA00022989"/>
    </source>
</evidence>
<proteinExistence type="predicted"/>
<dbReference type="GO" id="GO:0005886">
    <property type="term" value="C:plasma membrane"/>
    <property type="evidence" value="ECO:0007669"/>
    <property type="project" value="TreeGrafter"/>
</dbReference>
<feature type="transmembrane region" description="Helical" evidence="5">
    <location>
        <begin position="64"/>
        <end position="86"/>
    </location>
</feature>
<organism evidence="6 7">
    <name type="scientific">Metarhizium rileyi (strain RCEF 4871)</name>
    <name type="common">Nomuraea rileyi</name>
    <dbReference type="NCBI Taxonomy" id="1649241"/>
    <lineage>
        <taxon>Eukaryota</taxon>
        <taxon>Fungi</taxon>
        <taxon>Dikarya</taxon>
        <taxon>Ascomycota</taxon>
        <taxon>Pezizomycotina</taxon>
        <taxon>Sordariomycetes</taxon>
        <taxon>Hypocreomycetidae</taxon>
        <taxon>Hypocreales</taxon>
        <taxon>Clavicipitaceae</taxon>
        <taxon>Metarhizium</taxon>
    </lineage>
</organism>
<dbReference type="InterPro" id="IPR007568">
    <property type="entry name" value="RTA1"/>
</dbReference>
<dbReference type="Pfam" id="PF04479">
    <property type="entry name" value="RTA1"/>
    <property type="match status" value="1"/>
</dbReference>
<evidence type="ECO:0000256" key="1">
    <source>
        <dbReference type="ARBA" id="ARBA00004141"/>
    </source>
</evidence>
<gene>
    <name evidence="6" type="ORF">NOR_00943</name>
</gene>
<sequence length="300" mass="32729">MTSAGLPGYRNSFGPDANCTLSTCPVEASVYQYRPSLPANIVFLALFALAISVHVVLGIRWRSWGFMAFMVLGCLVEIVGYTARILLYKNPFGFLAFLIQIIFITTGPVFYTAAVYVTLSKTINHLAPRLSRFHPKLFYWVFIPADLVCLALQAAGGALSTQSNGSSDTGVNITMAGLVLQVVVIFIFTLAFADYMVRYTRDSGTEVLVPRVRLFLSFLGLAVVLILGRSIYRAYELSKGYRNSDLITDEGLFIGLEGVLIVIAAFALCIGHPGLLFSPQSTDSQSSTASDVEKCNAVMR</sequence>
<dbReference type="STRING" id="1081105.A0A167JMH9"/>
<accession>A0A167JMH9</accession>
<comment type="subcellular location">
    <subcellularLocation>
        <location evidence="1">Membrane</location>
        <topology evidence="1">Multi-pass membrane protein</topology>
    </subcellularLocation>
</comment>
<dbReference type="PANTHER" id="PTHR31465">
    <property type="entry name" value="PROTEIN RTA1-RELATED"/>
    <property type="match status" value="1"/>
</dbReference>
<evidence type="ECO:0000256" key="5">
    <source>
        <dbReference type="SAM" id="Phobius"/>
    </source>
</evidence>
<reference evidence="6 7" key="1">
    <citation type="journal article" date="2016" name="Genome Biol. Evol.">
        <title>Divergent and convergent evolution of fungal pathogenicity.</title>
        <authorList>
            <person name="Shang Y."/>
            <person name="Xiao G."/>
            <person name="Zheng P."/>
            <person name="Cen K."/>
            <person name="Zhan S."/>
            <person name="Wang C."/>
        </authorList>
    </citation>
    <scope>NUCLEOTIDE SEQUENCE [LARGE SCALE GENOMIC DNA]</scope>
    <source>
        <strain evidence="6 7">RCEF 4871</strain>
    </source>
</reference>
<evidence type="ECO:0000313" key="6">
    <source>
        <dbReference type="EMBL" id="OAA50493.1"/>
    </source>
</evidence>
<dbReference type="AlphaFoldDB" id="A0A167JMH9"/>
<feature type="transmembrane region" description="Helical" evidence="5">
    <location>
        <begin position="92"/>
        <end position="117"/>
    </location>
</feature>
<dbReference type="PANTHER" id="PTHR31465:SF9">
    <property type="entry name" value="SPHINGOID LONG-CHAIN BASE TRANSPORTER RSB1"/>
    <property type="match status" value="1"/>
</dbReference>
<feature type="transmembrane region" description="Helical" evidence="5">
    <location>
        <begin position="37"/>
        <end position="57"/>
    </location>
</feature>
<dbReference type="Proteomes" id="UP000243498">
    <property type="component" value="Unassembled WGS sequence"/>
</dbReference>
<feature type="transmembrane region" description="Helical" evidence="5">
    <location>
        <begin position="252"/>
        <end position="277"/>
    </location>
</feature>
<keyword evidence="2 5" id="KW-0812">Transmembrane</keyword>
<keyword evidence="7" id="KW-1185">Reference proteome</keyword>
<dbReference type="EMBL" id="AZHC01000002">
    <property type="protein sequence ID" value="OAA50493.1"/>
    <property type="molecule type" value="Genomic_DNA"/>
</dbReference>
<dbReference type="OrthoDB" id="4521223at2759"/>
<dbReference type="OMA" id="GIRWRQW"/>
<keyword evidence="4 5" id="KW-0472">Membrane</keyword>
<evidence type="ECO:0000256" key="4">
    <source>
        <dbReference type="ARBA" id="ARBA00023136"/>
    </source>
</evidence>
<dbReference type="GO" id="GO:0000324">
    <property type="term" value="C:fungal-type vacuole"/>
    <property type="evidence" value="ECO:0007669"/>
    <property type="project" value="TreeGrafter"/>
</dbReference>
<evidence type="ECO:0000313" key="7">
    <source>
        <dbReference type="Proteomes" id="UP000243498"/>
    </source>
</evidence>
<feature type="transmembrane region" description="Helical" evidence="5">
    <location>
        <begin position="171"/>
        <end position="193"/>
    </location>
</feature>
<protein>
    <submittedName>
        <fullName evidence="6">Parasitic phase-specific protein PSP-1</fullName>
    </submittedName>
</protein>
<name>A0A167JMH9_METRR</name>
<keyword evidence="3 5" id="KW-1133">Transmembrane helix</keyword>
<comment type="caution">
    <text evidence="6">The sequence shown here is derived from an EMBL/GenBank/DDBJ whole genome shotgun (WGS) entry which is preliminary data.</text>
</comment>
<evidence type="ECO:0000256" key="2">
    <source>
        <dbReference type="ARBA" id="ARBA00022692"/>
    </source>
</evidence>
<feature type="transmembrane region" description="Helical" evidence="5">
    <location>
        <begin position="214"/>
        <end position="232"/>
    </location>
</feature>